<dbReference type="InterPro" id="IPR000891">
    <property type="entry name" value="PYR_CT"/>
</dbReference>
<dbReference type="Proteomes" id="UP000009234">
    <property type="component" value="Chromosome"/>
</dbReference>
<dbReference type="Pfam" id="PF00682">
    <property type="entry name" value="HMGL-like"/>
    <property type="match status" value="1"/>
</dbReference>
<comment type="similarity">
    <text evidence="2">Belongs to the alpha-IPM synthase/homocitrate synthase family.</text>
</comment>
<evidence type="ECO:0000313" key="4">
    <source>
        <dbReference type="EMBL" id="AEG61647.1"/>
    </source>
</evidence>
<evidence type="ECO:0000256" key="1">
    <source>
        <dbReference type="ARBA" id="ARBA00022679"/>
    </source>
</evidence>
<reference evidence="5" key="1">
    <citation type="submission" date="2011-05" db="EMBL/GenBank/DDBJ databases">
        <title>Complete sequence of Desulfotomaculum ruminis DSM 2154.</title>
        <authorList>
            <person name="Lucas S."/>
            <person name="Copeland A."/>
            <person name="Lapidus A."/>
            <person name="Cheng J.-F."/>
            <person name="Goodwin L."/>
            <person name="Pitluck S."/>
            <person name="Lu M."/>
            <person name="Detter J.C."/>
            <person name="Han C."/>
            <person name="Tapia R."/>
            <person name="Land M."/>
            <person name="Hauser L."/>
            <person name="Kyrpides N."/>
            <person name="Ivanova N."/>
            <person name="Mikhailova N."/>
            <person name="Pagani I."/>
            <person name="Stams A.J.M."/>
            <person name="Plugge C.M."/>
            <person name="Muyzer G."/>
            <person name="Kuever J."/>
            <person name="Parshina S.N."/>
            <person name="Ivanova A.E."/>
            <person name="Nazina T.N."/>
            <person name="Brambilla E."/>
            <person name="Spring S."/>
            <person name="Klenk H.-P."/>
            <person name="Woyke T."/>
        </authorList>
    </citation>
    <scope>NUCLEOTIDE SEQUENCE [LARGE SCALE GENOMIC DNA]</scope>
    <source>
        <strain evidence="5">ATCC 23193 / DSM 2154 / NCIB 8452 / DL</strain>
    </source>
</reference>
<dbReference type="PANTHER" id="PTHR42880">
    <property type="entry name" value="HOMOCITRATE SYNTHASE"/>
    <property type="match status" value="1"/>
</dbReference>
<dbReference type="eggNOG" id="COG0119">
    <property type="taxonomic scope" value="Bacteria"/>
</dbReference>
<keyword evidence="1 2" id="KW-0808">Transferase</keyword>
<dbReference type="PROSITE" id="PS00815">
    <property type="entry name" value="AIPM_HOMOCIT_SYNTH_1"/>
    <property type="match status" value="1"/>
</dbReference>
<evidence type="ECO:0000256" key="2">
    <source>
        <dbReference type="RuleBase" id="RU003523"/>
    </source>
</evidence>
<dbReference type="SUPFAM" id="SSF51569">
    <property type="entry name" value="Aldolase"/>
    <property type="match status" value="1"/>
</dbReference>
<feature type="domain" description="Pyruvate carboxyltransferase" evidence="3">
    <location>
        <begin position="4"/>
        <end position="255"/>
    </location>
</feature>
<dbReference type="GO" id="GO:0046912">
    <property type="term" value="F:acyltransferase activity, acyl groups converted into alkyl on transfer"/>
    <property type="evidence" value="ECO:0007669"/>
    <property type="project" value="InterPro"/>
</dbReference>
<dbReference type="CDD" id="cd07939">
    <property type="entry name" value="DRE_TIM_NifV"/>
    <property type="match status" value="1"/>
</dbReference>
<accession>F6DLK5</accession>
<evidence type="ECO:0000259" key="3">
    <source>
        <dbReference type="PROSITE" id="PS50991"/>
    </source>
</evidence>
<keyword evidence="4" id="KW-0670">Pyruvate</keyword>
<dbReference type="KEGG" id="dru:Desru_3444"/>
<dbReference type="Gene3D" id="3.20.20.70">
    <property type="entry name" value="Aldolase class I"/>
    <property type="match status" value="1"/>
</dbReference>
<dbReference type="PROSITE" id="PS50991">
    <property type="entry name" value="PYR_CT"/>
    <property type="match status" value="1"/>
</dbReference>
<name>F6DLK5_DESRL</name>
<keyword evidence="5" id="KW-1185">Reference proteome</keyword>
<dbReference type="PROSITE" id="PS00816">
    <property type="entry name" value="AIPM_HOMOCIT_SYNTH_2"/>
    <property type="match status" value="1"/>
</dbReference>
<dbReference type="HOGENOM" id="CLU_022158_4_1_9"/>
<dbReference type="STRING" id="696281.Desru_3444"/>
<dbReference type="InterPro" id="IPR013477">
    <property type="entry name" value="NifV/FrbC"/>
</dbReference>
<dbReference type="EMBL" id="CP002780">
    <property type="protein sequence ID" value="AEG61647.1"/>
    <property type="molecule type" value="Genomic_DNA"/>
</dbReference>
<dbReference type="PANTHER" id="PTHR42880:SF1">
    <property type="entry name" value="ISOPROPYLMALATE_HOMOCITRATE_CITRAMALATE SYNTHASE FAMILY PROTEIN"/>
    <property type="match status" value="1"/>
</dbReference>
<dbReference type="InterPro" id="IPR013785">
    <property type="entry name" value="Aldolase_TIM"/>
</dbReference>
<sequence length="288" mass="31716">MDKILFVDTTLRDGEQSVGVAFSAKEKVHIAGLLDAVGVYQIEAGIPAMGQLEMEAIYSILALNLKAKISTWNRTNLDDIKASLDCGARNLHISAPVSDIHIRYKLNRSREWVLDCMKRAVAYARDAGATVTVGAEDASRADMEFLLQFAREAKKEGAVYLRFADTLGVMDPFTTRNRVEQIIRRTGIDVEMHGHNDFGMATANSLAAYKAGARYLSTTVLGMGERAGNSPYEEVVEMLRYVEGIPLPVNETKLEELIRFVAGAANWPVKPLKMHGLRKAGVEKISLA</sequence>
<organism evidence="4 5">
    <name type="scientific">Desulforamulus ruminis (strain ATCC 23193 / DSM 2154 / NCIMB 8452 / DL)</name>
    <name type="common">Desulfotomaculum ruminis</name>
    <dbReference type="NCBI Taxonomy" id="696281"/>
    <lineage>
        <taxon>Bacteria</taxon>
        <taxon>Bacillati</taxon>
        <taxon>Bacillota</taxon>
        <taxon>Clostridia</taxon>
        <taxon>Eubacteriales</taxon>
        <taxon>Peptococcaceae</taxon>
        <taxon>Desulforamulus</taxon>
    </lineage>
</organism>
<dbReference type="RefSeq" id="WP_013843393.1">
    <property type="nucleotide sequence ID" value="NC_015589.1"/>
</dbReference>
<dbReference type="OrthoDB" id="9804858at2"/>
<dbReference type="AlphaFoldDB" id="F6DLK5"/>
<protein>
    <submittedName>
        <fullName evidence="4">Pyruvate carboxyltransferase</fullName>
    </submittedName>
</protein>
<evidence type="ECO:0000313" key="5">
    <source>
        <dbReference type="Proteomes" id="UP000009234"/>
    </source>
</evidence>
<reference evidence="4 5" key="2">
    <citation type="journal article" date="2012" name="Stand. Genomic Sci.">
        <title>Complete genome sequence of the sulfate-reducing firmicute Desulfotomaculum ruminis type strain (DL(T)).</title>
        <authorList>
            <person name="Spring S."/>
            <person name="Visser M."/>
            <person name="Lu M."/>
            <person name="Copeland A."/>
            <person name="Lapidus A."/>
            <person name="Lucas S."/>
            <person name="Cheng J.F."/>
            <person name="Han C."/>
            <person name="Tapia R."/>
            <person name="Goodwin L.A."/>
            <person name="Pitluck S."/>
            <person name="Ivanova N."/>
            <person name="Land M."/>
            <person name="Hauser L."/>
            <person name="Larimer F."/>
            <person name="Rohde M."/>
            <person name="Goker M."/>
            <person name="Detter J.C."/>
            <person name="Kyrpides N.C."/>
            <person name="Woyke T."/>
            <person name="Schaap P.J."/>
            <person name="Plugge C.M."/>
            <person name="Muyzer G."/>
            <person name="Kuever J."/>
            <person name="Pereira I.A."/>
            <person name="Parshina S.N."/>
            <person name="Bernier-Latmani R."/>
            <person name="Stams A.J."/>
            <person name="Klenk H.P."/>
        </authorList>
    </citation>
    <scope>NUCLEOTIDE SEQUENCE [LARGE SCALE GENOMIC DNA]</scope>
    <source>
        <strain evidence="5">ATCC 23193 / DSM 2154 / NCIB 8452 / DL</strain>
    </source>
</reference>
<dbReference type="InterPro" id="IPR002034">
    <property type="entry name" value="AIPM/Hcit_synth_CS"/>
</dbReference>
<gene>
    <name evidence="4" type="ordered locus">Desru_3444</name>
</gene>
<proteinExistence type="inferred from homology"/>
<dbReference type="GO" id="GO:0019752">
    <property type="term" value="P:carboxylic acid metabolic process"/>
    <property type="evidence" value="ECO:0007669"/>
    <property type="project" value="InterPro"/>
</dbReference>